<organism evidence="1 2">
    <name type="scientific">Melia azedarach</name>
    <name type="common">Chinaberry tree</name>
    <dbReference type="NCBI Taxonomy" id="155640"/>
    <lineage>
        <taxon>Eukaryota</taxon>
        <taxon>Viridiplantae</taxon>
        <taxon>Streptophyta</taxon>
        <taxon>Embryophyta</taxon>
        <taxon>Tracheophyta</taxon>
        <taxon>Spermatophyta</taxon>
        <taxon>Magnoliopsida</taxon>
        <taxon>eudicotyledons</taxon>
        <taxon>Gunneridae</taxon>
        <taxon>Pentapetalae</taxon>
        <taxon>rosids</taxon>
        <taxon>malvids</taxon>
        <taxon>Sapindales</taxon>
        <taxon>Meliaceae</taxon>
        <taxon>Melia</taxon>
    </lineage>
</organism>
<dbReference type="Proteomes" id="UP001164539">
    <property type="component" value="Chromosome 9"/>
</dbReference>
<accession>A0ACC1XIZ4</accession>
<proteinExistence type="predicted"/>
<name>A0ACC1XIZ4_MELAZ</name>
<gene>
    <name evidence="1" type="ORF">OWV82_017404</name>
</gene>
<sequence>MKAEAEAPEAGETSSRHAISALEMNRGISILDLILRIIAVVGTFGSAIAMGTTNETISIFPQFSQVTAEYDDLPTFTFFVIANSIVSGYLVLSLPLSIFHVIRRTPAKKTRIILVIFDTVMLALITAGASAAAAIVYLAHEGNASANWLAFCQQFDSFCERTSGSLIGSFGAMVVFILIIITSTVAISRR</sequence>
<reference evidence="1 2" key="1">
    <citation type="journal article" date="2023" name="Science">
        <title>Complex scaffold remodeling in plant triterpene biosynthesis.</title>
        <authorList>
            <person name="De La Pena R."/>
            <person name="Hodgson H."/>
            <person name="Liu J.C."/>
            <person name="Stephenson M.J."/>
            <person name="Martin A.C."/>
            <person name="Owen C."/>
            <person name="Harkess A."/>
            <person name="Leebens-Mack J."/>
            <person name="Jimenez L.E."/>
            <person name="Osbourn A."/>
            <person name="Sattely E.S."/>
        </authorList>
    </citation>
    <scope>NUCLEOTIDE SEQUENCE [LARGE SCALE GENOMIC DNA]</scope>
    <source>
        <strain evidence="2">cv. JPN11</strain>
        <tissue evidence="1">Leaf</tissue>
    </source>
</reference>
<dbReference type="EMBL" id="CM051402">
    <property type="protein sequence ID" value="KAJ4711371.1"/>
    <property type="molecule type" value="Genomic_DNA"/>
</dbReference>
<comment type="caution">
    <text evidence="1">The sequence shown here is derived from an EMBL/GenBank/DDBJ whole genome shotgun (WGS) entry which is preliminary data.</text>
</comment>
<keyword evidence="2" id="KW-1185">Reference proteome</keyword>
<evidence type="ECO:0000313" key="2">
    <source>
        <dbReference type="Proteomes" id="UP001164539"/>
    </source>
</evidence>
<evidence type="ECO:0000313" key="1">
    <source>
        <dbReference type="EMBL" id="KAJ4711371.1"/>
    </source>
</evidence>
<protein>
    <submittedName>
        <fullName evidence="1">CASP-like protein</fullName>
    </submittedName>
</protein>